<keyword evidence="1" id="KW-0472">Membrane</keyword>
<feature type="transmembrane region" description="Helical" evidence="1">
    <location>
        <begin position="12"/>
        <end position="31"/>
    </location>
</feature>
<keyword evidence="1" id="KW-1133">Transmembrane helix</keyword>
<name>A0ABN3A0R8_9ACTN</name>
<dbReference type="EMBL" id="BAAAQR010000011">
    <property type="protein sequence ID" value="GAA2151633.1"/>
    <property type="molecule type" value="Genomic_DNA"/>
</dbReference>
<dbReference type="RefSeq" id="WP_344154958.1">
    <property type="nucleotide sequence ID" value="NZ_BAAAQR010000011.1"/>
</dbReference>
<sequence>MKLYADTSARFAGQLLADVLFVCWVIAWIWIGNVVHDGTMELAGPGRQTAESATSLAGSFTDAGDSLSDLPVVGDSVSSPFDEASAASEQLAEAGRAEIRAVERLAFWLGLSIAGIPVLVVGTRYLPGRVRFVREATAGQRFIDAEADLELFALRAITHQPMHVLARVTDDPVGALRDGDRVVIARLADLQLRAHGLQSATSGRA</sequence>
<keyword evidence="1" id="KW-0812">Transmembrane</keyword>
<evidence type="ECO:0008006" key="4">
    <source>
        <dbReference type="Google" id="ProtNLM"/>
    </source>
</evidence>
<organism evidence="2 3">
    <name type="scientific">Nocardioides koreensis</name>
    <dbReference type="NCBI Taxonomy" id="433651"/>
    <lineage>
        <taxon>Bacteria</taxon>
        <taxon>Bacillati</taxon>
        <taxon>Actinomycetota</taxon>
        <taxon>Actinomycetes</taxon>
        <taxon>Propionibacteriales</taxon>
        <taxon>Nocardioidaceae</taxon>
        <taxon>Nocardioides</taxon>
    </lineage>
</organism>
<gene>
    <name evidence="2" type="ORF">GCM10009844_34090</name>
</gene>
<proteinExistence type="predicted"/>
<evidence type="ECO:0000256" key="1">
    <source>
        <dbReference type="SAM" id="Phobius"/>
    </source>
</evidence>
<protein>
    <recommendedName>
        <fullName evidence="4">RDD domain-containing protein</fullName>
    </recommendedName>
</protein>
<evidence type="ECO:0000313" key="2">
    <source>
        <dbReference type="EMBL" id="GAA2151633.1"/>
    </source>
</evidence>
<comment type="caution">
    <text evidence="2">The sequence shown here is derived from an EMBL/GenBank/DDBJ whole genome shotgun (WGS) entry which is preliminary data.</text>
</comment>
<feature type="transmembrane region" description="Helical" evidence="1">
    <location>
        <begin position="105"/>
        <end position="126"/>
    </location>
</feature>
<dbReference type="Proteomes" id="UP001501771">
    <property type="component" value="Unassembled WGS sequence"/>
</dbReference>
<keyword evidence="3" id="KW-1185">Reference proteome</keyword>
<accession>A0ABN3A0R8</accession>
<reference evidence="2 3" key="1">
    <citation type="journal article" date="2019" name="Int. J. Syst. Evol. Microbiol.">
        <title>The Global Catalogue of Microorganisms (GCM) 10K type strain sequencing project: providing services to taxonomists for standard genome sequencing and annotation.</title>
        <authorList>
            <consortium name="The Broad Institute Genomics Platform"/>
            <consortium name="The Broad Institute Genome Sequencing Center for Infectious Disease"/>
            <person name="Wu L."/>
            <person name="Ma J."/>
        </authorList>
    </citation>
    <scope>NUCLEOTIDE SEQUENCE [LARGE SCALE GENOMIC DNA]</scope>
    <source>
        <strain evidence="2 3">JCM 16022</strain>
    </source>
</reference>
<evidence type="ECO:0000313" key="3">
    <source>
        <dbReference type="Proteomes" id="UP001501771"/>
    </source>
</evidence>